<dbReference type="RefSeq" id="WP_244676768.1">
    <property type="nucleotide sequence ID" value="NZ_CP095046.1"/>
</dbReference>
<evidence type="ECO:0000313" key="2">
    <source>
        <dbReference type="EMBL" id="UOQ73416.1"/>
    </source>
</evidence>
<dbReference type="KEGG" id="hcu:MUN79_05565"/>
<protein>
    <recommendedName>
        <fullName evidence="4">Tetratricopeptide repeat protein</fullName>
    </recommendedName>
</protein>
<dbReference type="Proteomes" id="UP000831796">
    <property type="component" value="Chromosome"/>
</dbReference>
<accession>A0A8T9Q744</accession>
<evidence type="ECO:0000256" key="1">
    <source>
        <dbReference type="SAM" id="SignalP"/>
    </source>
</evidence>
<feature type="chain" id="PRO_5035829167" description="Tetratricopeptide repeat protein" evidence="1">
    <location>
        <begin position="22"/>
        <end position="86"/>
    </location>
</feature>
<gene>
    <name evidence="2" type="ORF">MUN79_05565</name>
</gene>
<name>A0A8T9Q744_9BACT</name>
<keyword evidence="3" id="KW-1185">Reference proteome</keyword>
<proteinExistence type="predicted"/>
<evidence type="ECO:0008006" key="4">
    <source>
        <dbReference type="Google" id="ProtNLM"/>
    </source>
</evidence>
<organism evidence="2 3">
    <name type="scientific">Hymenobacter cellulosilyticus</name>
    <dbReference type="NCBI Taxonomy" id="2932248"/>
    <lineage>
        <taxon>Bacteria</taxon>
        <taxon>Pseudomonadati</taxon>
        <taxon>Bacteroidota</taxon>
        <taxon>Cytophagia</taxon>
        <taxon>Cytophagales</taxon>
        <taxon>Hymenobacteraceae</taxon>
        <taxon>Hymenobacter</taxon>
    </lineage>
</organism>
<dbReference type="Gene3D" id="1.25.40.10">
    <property type="entry name" value="Tetratricopeptide repeat domain"/>
    <property type="match status" value="1"/>
</dbReference>
<keyword evidence="1" id="KW-0732">Signal</keyword>
<feature type="signal peptide" evidence="1">
    <location>
        <begin position="1"/>
        <end position="21"/>
    </location>
</feature>
<reference evidence="2" key="1">
    <citation type="submission" date="2022-04" db="EMBL/GenBank/DDBJ databases">
        <title>Hymenobacter sp. isolated from the air.</title>
        <authorList>
            <person name="Won M."/>
            <person name="Lee C.-M."/>
            <person name="Woen H.-Y."/>
            <person name="Kwon S.-W."/>
        </authorList>
    </citation>
    <scope>NUCLEOTIDE SEQUENCE</scope>
    <source>
        <strain evidence="2">5116S-3</strain>
    </source>
</reference>
<dbReference type="PROSITE" id="PS51257">
    <property type="entry name" value="PROKAR_LIPOPROTEIN"/>
    <property type="match status" value="1"/>
</dbReference>
<dbReference type="EMBL" id="CP095046">
    <property type="protein sequence ID" value="UOQ73416.1"/>
    <property type="molecule type" value="Genomic_DNA"/>
</dbReference>
<sequence>MRKLLFVCAAAGSAAMLSSCATTGNVSKADKRFARGEYETAIELYKADVAKGKNVAMANYRVAESYRLSNRIEQAEGYYKAALDGA</sequence>
<dbReference type="SUPFAM" id="SSF48452">
    <property type="entry name" value="TPR-like"/>
    <property type="match status" value="1"/>
</dbReference>
<evidence type="ECO:0000313" key="3">
    <source>
        <dbReference type="Proteomes" id="UP000831796"/>
    </source>
</evidence>
<dbReference type="InterPro" id="IPR011990">
    <property type="entry name" value="TPR-like_helical_dom_sf"/>
</dbReference>
<dbReference type="AlphaFoldDB" id="A0A8T9Q744"/>